<dbReference type="EMBL" id="VIFY01000028">
    <property type="protein sequence ID" value="TQB74711.1"/>
    <property type="molecule type" value="Genomic_DNA"/>
</dbReference>
<feature type="compositionally biased region" description="Basic and acidic residues" evidence="2">
    <location>
        <begin position="170"/>
        <end position="182"/>
    </location>
</feature>
<dbReference type="Proteomes" id="UP000319663">
    <property type="component" value="Unassembled WGS sequence"/>
</dbReference>
<feature type="compositionally biased region" description="Low complexity" evidence="2">
    <location>
        <begin position="387"/>
        <end position="398"/>
    </location>
</feature>
<feature type="region of interest" description="Disordered" evidence="2">
    <location>
        <begin position="632"/>
        <end position="685"/>
    </location>
</feature>
<gene>
    <name evidence="3" type="ORF">MPDQ_004362</name>
</gene>
<name>A0A507R1E3_MONPU</name>
<evidence type="ECO:0000256" key="1">
    <source>
        <dbReference type="SAM" id="Coils"/>
    </source>
</evidence>
<feature type="compositionally biased region" description="Basic and acidic residues" evidence="2">
    <location>
        <begin position="223"/>
        <end position="233"/>
    </location>
</feature>
<feature type="compositionally biased region" description="Pro residues" evidence="2">
    <location>
        <begin position="98"/>
        <end position="111"/>
    </location>
</feature>
<reference evidence="3 4" key="1">
    <citation type="submission" date="2019-06" db="EMBL/GenBank/DDBJ databases">
        <title>Wine fermentation using esterase from Monascus purpureus.</title>
        <authorList>
            <person name="Geng C."/>
            <person name="Zhang Y."/>
        </authorList>
    </citation>
    <scope>NUCLEOTIDE SEQUENCE [LARGE SCALE GENOMIC DNA]</scope>
    <source>
        <strain evidence="3">HQ1</strain>
    </source>
</reference>
<comment type="caution">
    <text evidence="3">The sequence shown here is derived from an EMBL/GenBank/DDBJ whole genome shotgun (WGS) entry which is preliminary data.</text>
</comment>
<dbReference type="STRING" id="5098.A0A507R1E3"/>
<feature type="compositionally biased region" description="Low complexity" evidence="2">
    <location>
        <begin position="305"/>
        <end position="316"/>
    </location>
</feature>
<feature type="compositionally biased region" description="Polar residues" evidence="2">
    <location>
        <begin position="234"/>
        <end position="245"/>
    </location>
</feature>
<feature type="coiled-coil region" evidence="1">
    <location>
        <begin position="846"/>
        <end position="873"/>
    </location>
</feature>
<feature type="compositionally biased region" description="Polar residues" evidence="2">
    <location>
        <begin position="484"/>
        <end position="507"/>
    </location>
</feature>
<feature type="compositionally biased region" description="Pro residues" evidence="2">
    <location>
        <begin position="651"/>
        <end position="662"/>
    </location>
</feature>
<dbReference type="OrthoDB" id="3870679at2759"/>
<feature type="compositionally biased region" description="Polar residues" evidence="2">
    <location>
        <begin position="343"/>
        <end position="356"/>
    </location>
</feature>
<feature type="compositionally biased region" description="Polar residues" evidence="2">
    <location>
        <begin position="80"/>
        <end position="89"/>
    </location>
</feature>
<evidence type="ECO:0000313" key="4">
    <source>
        <dbReference type="Proteomes" id="UP000319663"/>
    </source>
</evidence>
<evidence type="ECO:0000313" key="3">
    <source>
        <dbReference type="EMBL" id="TQB74711.1"/>
    </source>
</evidence>
<sequence>MPDVGVDASSPLPSEKRPRSTPLHALPHGRDHVANQATMPVVQVPPSERALSVSNPPGLPLTPPTPDEEKRSADGLELQEVSSSLSGHTTLRAVTPNPQNPLTPDITPPSVTPSRRAASIRMEPPSSSRAESFQTAFENISSDGEVEGPWHSTHSFTRQSLLLQRSQRSFRGDESPSKRDGANTKGATPVANGGSSVNLTASLSTISLGRMQHIEEDSTGISVEKRRSPDRLNRSQGRSMNSLLPSPTIGDGDVHSPQTPPKARSPGHGSMKHIDGECDSPSIEGSREKIEVQNVPSRVPENPSPRRLSTLSTTSTVEVVVIDSSQHTPPRSLRHTEKRLSLRSASSPTPRSQGTTPPWRAESIQSQHRLVRKSARITDRGSLASDTSVSPSSTSTVPQQKVDVIPVVVIPQRRSSLNFSTAPSQAQTGMVSGPSNRQADTRIRSGTVSDRQRGRKRAKSDAVAMSSQRSDVRVLSSGPPSIPARSSSLSAPTSRNNSRATSLTSESLRQHTLAMDLEHSKSQSKQPAVETSDKTPGPNSHATLEPHGIHHYFRPSLVGLDDMSHLRPPSLPFTQGSLQSSSPGPVEISEATAVNLFPHKNTSLLVVDQEVYQSHAARALQIENKYNYENARTPEISSRDNQVNVDSPLTNPRPPPKPPVPNGPISSPTNNVDDQHEVPNDGGLDRCRFRSVRRAWNARSRPESFSSFSRSFSLRSVKNRKAGKEIDSKSHPFWRPRGFWDDLATNSDPSSPECDDAGITHNPDIFISNSLGMPQERLIFDGPSSLARRSPELKRIVDGMSRQSPRTNVITRRMLKQEMRRLQSVLDPHRLKPAFRRAPRVYMAPARNLKKRVRRMQQKRTEMKQERRRERVKKSIVLLNGDGVHADGTTNSFV</sequence>
<proteinExistence type="predicted"/>
<evidence type="ECO:0000256" key="2">
    <source>
        <dbReference type="SAM" id="MobiDB-lite"/>
    </source>
</evidence>
<keyword evidence="4" id="KW-1185">Reference proteome</keyword>
<feature type="region of interest" description="Disordered" evidence="2">
    <location>
        <begin position="210"/>
        <end position="398"/>
    </location>
</feature>
<feature type="region of interest" description="Disordered" evidence="2">
    <location>
        <begin position="418"/>
        <end position="547"/>
    </location>
</feature>
<keyword evidence="1" id="KW-0175">Coiled coil</keyword>
<dbReference type="AlphaFoldDB" id="A0A507R1E3"/>
<feature type="compositionally biased region" description="Polar residues" evidence="2">
    <location>
        <begin position="635"/>
        <end position="645"/>
    </location>
</feature>
<accession>A0A507R1E3</accession>
<feature type="compositionally biased region" description="Basic and acidic residues" evidence="2">
    <location>
        <begin position="673"/>
        <end position="685"/>
    </location>
</feature>
<feature type="compositionally biased region" description="Polar residues" evidence="2">
    <location>
        <begin position="125"/>
        <end position="142"/>
    </location>
</feature>
<feature type="compositionally biased region" description="Polar residues" evidence="2">
    <location>
        <begin position="418"/>
        <end position="449"/>
    </location>
</feature>
<feature type="region of interest" description="Disordered" evidence="2">
    <location>
        <begin position="1"/>
        <end position="198"/>
    </location>
</feature>
<organism evidence="3 4">
    <name type="scientific">Monascus purpureus</name>
    <name type="common">Red mold</name>
    <name type="synonym">Monascus anka</name>
    <dbReference type="NCBI Taxonomy" id="5098"/>
    <lineage>
        <taxon>Eukaryota</taxon>
        <taxon>Fungi</taxon>
        <taxon>Dikarya</taxon>
        <taxon>Ascomycota</taxon>
        <taxon>Pezizomycotina</taxon>
        <taxon>Eurotiomycetes</taxon>
        <taxon>Eurotiomycetidae</taxon>
        <taxon>Eurotiales</taxon>
        <taxon>Aspergillaceae</taxon>
        <taxon>Monascus</taxon>
    </lineage>
</organism>
<feature type="compositionally biased region" description="Low complexity" evidence="2">
    <location>
        <begin position="158"/>
        <end position="169"/>
    </location>
</feature>
<protein>
    <submittedName>
        <fullName evidence="3">Uncharacterized protein</fullName>
    </submittedName>
</protein>